<dbReference type="SUPFAM" id="SSF57256">
    <property type="entry name" value="Elafin-like"/>
    <property type="match status" value="2"/>
</dbReference>
<feature type="domain" description="WAP" evidence="1">
    <location>
        <begin position="158"/>
        <end position="201"/>
    </location>
</feature>
<dbReference type="PRINTS" id="PR00003">
    <property type="entry name" value="4DISULPHCORE"/>
</dbReference>
<evidence type="ECO:0000313" key="3">
    <source>
        <dbReference type="Proteomes" id="UP001176940"/>
    </source>
</evidence>
<dbReference type="Proteomes" id="UP001176940">
    <property type="component" value="Unassembled WGS sequence"/>
</dbReference>
<dbReference type="PANTHER" id="PTHR19441">
    <property type="entry name" value="WHEY ACDIC PROTEIN WAP"/>
    <property type="match status" value="1"/>
</dbReference>
<name>A0ABN9LE53_9NEOB</name>
<dbReference type="InterPro" id="IPR008197">
    <property type="entry name" value="WAP_dom"/>
</dbReference>
<dbReference type="EMBL" id="CAUEEQ010013811">
    <property type="protein sequence ID" value="CAJ0937833.1"/>
    <property type="molecule type" value="Genomic_DNA"/>
</dbReference>
<reference evidence="2" key="1">
    <citation type="submission" date="2023-07" db="EMBL/GenBank/DDBJ databases">
        <authorList>
            <person name="Stuckert A."/>
        </authorList>
    </citation>
    <scope>NUCLEOTIDE SEQUENCE</scope>
</reference>
<proteinExistence type="predicted"/>
<sequence length="210" mass="22798">MTKARPSSYLCTEGILNHLRCGLPFFSSHSGACQRRRRSQRLVQPDTMQMVTAAFPGSAIVASTAKRGVCPKSVASIKSTASCDNCSNDIECSDNMKCCNTGCGRQCVNAERLGFCSLNDLPVKEGVTEDPKCFSDFDCPKNTKCCERGPSKDCMLLLNEKPGKCPDVCEPKSDLKCSTDRDCPDNLKCCPHCNQTCAVPVKGNSFSNIK</sequence>
<dbReference type="Pfam" id="PF00095">
    <property type="entry name" value="WAP"/>
    <property type="match status" value="3"/>
</dbReference>
<dbReference type="PROSITE" id="PS51390">
    <property type="entry name" value="WAP"/>
    <property type="match status" value="2"/>
</dbReference>
<dbReference type="InterPro" id="IPR036645">
    <property type="entry name" value="Elafin-like_sf"/>
</dbReference>
<evidence type="ECO:0000313" key="2">
    <source>
        <dbReference type="EMBL" id="CAJ0937833.1"/>
    </source>
</evidence>
<comment type="caution">
    <text evidence="2">The sequence shown here is derived from an EMBL/GenBank/DDBJ whole genome shotgun (WGS) entry which is preliminary data.</text>
</comment>
<dbReference type="InterPro" id="IPR050514">
    <property type="entry name" value="WAP_four-disulfide_core"/>
</dbReference>
<dbReference type="Gene3D" id="4.10.75.10">
    <property type="entry name" value="Elafin-like"/>
    <property type="match status" value="3"/>
</dbReference>
<feature type="domain" description="WAP" evidence="1">
    <location>
        <begin position="63"/>
        <end position="111"/>
    </location>
</feature>
<dbReference type="SMART" id="SM00217">
    <property type="entry name" value="WAP"/>
    <property type="match status" value="3"/>
</dbReference>
<protein>
    <recommendedName>
        <fullName evidence="1">WAP domain-containing protein</fullName>
    </recommendedName>
</protein>
<accession>A0ABN9LE53</accession>
<keyword evidence="3" id="KW-1185">Reference proteome</keyword>
<evidence type="ECO:0000259" key="1">
    <source>
        <dbReference type="PROSITE" id="PS51390"/>
    </source>
</evidence>
<gene>
    <name evidence="2" type="ORF">RIMI_LOCUS7328960</name>
</gene>
<dbReference type="PANTHER" id="PTHR19441:SF91">
    <property type="entry name" value="WAP DOMAIN-CONTAINING PROTEIN"/>
    <property type="match status" value="1"/>
</dbReference>
<organism evidence="2 3">
    <name type="scientific">Ranitomeya imitator</name>
    <name type="common">mimic poison frog</name>
    <dbReference type="NCBI Taxonomy" id="111125"/>
    <lineage>
        <taxon>Eukaryota</taxon>
        <taxon>Metazoa</taxon>
        <taxon>Chordata</taxon>
        <taxon>Craniata</taxon>
        <taxon>Vertebrata</taxon>
        <taxon>Euteleostomi</taxon>
        <taxon>Amphibia</taxon>
        <taxon>Batrachia</taxon>
        <taxon>Anura</taxon>
        <taxon>Neobatrachia</taxon>
        <taxon>Hyloidea</taxon>
        <taxon>Dendrobatidae</taxon>
        <taxon>Dendrobatinae</taxon>
        <taxon>Ranitomeya</taxon>
    </lineage>
</organism>